<dbReference type="Proteomes" id="UP000663869">
    <property type="component" value="Unassembled WGS sequence"/>
</dbReference>
<dbReference type="EMBL" id="CAJNYU010002333">
    <property type="protein sequence ID" value="CAF3533550.1"/>
    <property type="molecule type" value="Genomic_DNA"/>
</dbReference>
<dbReference type="EMBL" id="CAJOBS010000562">
    <property type="protein sequence ID" value="CAF4602094.1"/>
    <property type="molecule type" value="Genomic_DNA"/>
</dbReference>
<gene>
    <name evidence="7" type="ORF">FME351_LOCUS18604</name>
    <name evidence="5" type="ORF">GRG538_LOCUS11521</name>
    <name evidence="9" type="ORF">HFQ381_LOCUS26623</name>
    <name evidence="6" type="ORF">KIK155_LOCUS17251</name>
    <name evidence="4" type="ORF">LUA448_LOCUS17160</name>
    <name evidence="12" type="ORF">QYT958_LOCUS22741</name>
    <name evidence="3" type="ORF">TIS948_LOCUS15990</name>
    <name evidence="10" type="ORF">TOA249_LOCUS10673</name>
    <name evidence="11" type="ORF">TSG867_LOCUS28162</name>
    <name evidence="8" type="ORF">UJA718_LOCUS18720</name>
</gene>
<keyword evidence="1" id="KW-0812">Transmembrane</keyword>
<dbReference type="EMBL" id="CAJNXB010002622">
    <property type="protein sequence ID" value="CAF3264655.1"/>
    <property type="molecule type" value="Genomic_DNA"/>
</dbReference>
<evidence type="ECO:0000313" key="11">
    <source>
        <dbReference type="EMBL" id="CAF4606507.1"/>
    </source>
</evidence>
<evidence type="ECO:0000256" key="2">
    <source>
        <dbReference type="SAM" id="SignalP"/>
    </source>
</evidence>
<dbReference type="EMBL" id="CAJOBR010004435">
    <property type="protein sequence ID" value="CAF4781456.1"/>
    <property type="molecule type" value="Genomic_DNA"/>
</dbReference>
<evidence type="ECO:0000313" key="10">
    <source>
        <dbReference type="EMBL" id="CAF4602094.1"/>
    </source>
</evidence>
<dbReference type="Proteomes" id="UP000663865">
    <property type="component" value="Unassembled WGS sequence"/>
</dbReference>
<dbReference type="EMBL" id="CAJNYD010002157">
    <property type="protein sequence ID" value="CAF3396484.1"/>
    <property type="molecule type" value="Genomic_DNA"/>
</dbReference>
<evidence type="ECO:0000313" key="14">
    <source>
        <dbReference type="Proteomes" id="UP000663873"/>
    </source>
</evidence>
<feature type="signal peptide" evidence="2">
    <location>
        <begin position="1"/>
        <end position="18"/>
    </location>
</feature>
<dbReference type="OrthoDB" id="10161438at2759"/>
<dbReference type="EMBL" id="CAJNYV010003035">
    <property type="protein sequence ID" value="CAF3527122.1"/>
    <property type="molecule type" value="Genomic_DNA"/>
</dbReference>
<feature type="transmembrane region" description="Helical" evidence="1">
    <location>
        <begin position="83"/>
        <end position="100"/>
    </location>
</feature>
<comment type="caution">
    <text evidence="12">The sequence shown here is derived from an EMBL/GenBank/DDBJ whole genome shotgun (WGS) entry which is preliminary data.</text>
</comment>
<dbReference type="AlphaFoldDB" id="A0A821N4R5"/>
<dbReference type="Proteomes" id="UP000663848">
    <property type="component" value="Unassembled WGS sequence"/>
</dbReference>
<evidence type="ECO:0000313" key="8">
    <source>
        <dbReference type="EMBL" id="CAF4395341.1"/>
    </source>
</evidence>
<protein>
    <submittedName>
        <fullName evidence="12">Uncharacterized protein</fullName>
    </submittedName>
</protein>
<keyword evidence="1" id="KW-0472">Membrane</keyword>
<feature type="chain" id="PRO_5035695582" evidence="2">
    <location>
        <begin position="19"/>
        <end position="101"/>
    </location>
</feature>
<dbReference type="EMBL" id="CAJOBQ010003443">
    <property type="protein sequence ID" value="CAF4606507.1"/>
    <property type="molecule type" value="Genomic_DNA"/>
</dbReference>
<evidence type="ECO:0000313" key="5">
    <source>
        <dbReference type="EMBL" id="CAF3417939.1"/>
    </source>
</evidence>
<accession>A0A821N4R5</accession>
<evidence type="ECO:0000313" key="4">
    <source>
        <dbReference type="EMBL" id="CAF3396484.1"/>
    </source>
</evidence>
<dbReference type="EMBL" id="CAJOBP010003230">
    <property type="protein sequence ID" value="CAF4395341.1"/>
    <property type="molecule type" value="Genomic_DNA"/>
</dbReference>
<evidence type="ECO:0000256" key="1">
    <source>
        <dbReference type="SAM" id="Phobius"/>
    </source>
</evidence>
<dbReference type="Proteomes" id="UP000663872">
    <property type="component" value="Unassembled WGS sequence"/>
</dbReference>
<dbReference type="Proteomes" id="UP000663862">
    <property type="component" value="Unassembled WGS sequence"/>
</dbReference>
<dbReference type="Proteomes" id="UP000663873">
    <property type="component" value="Unassembled WGS sequence"/>
</dbReference>
<evidence type="ECO:0000313" key="3">
    <source>
        <dbReference type="EMBL" id="CAF3264655.1"/>
    </source>
</evidence>
<sequence>MSSKVILLILLNLLIVEGEQCRCLCCDPEPCLVKPLENQFYVDKCWVNGQFECINICRNRYPDKCGLSSSVLVPICRASSINSFYVFLISFIYFIHQFVFY</sequence>
<evidence type="ECO:0000313" key="6">
    <source>
        <dbReference type="EMBL" id="CAF3527122.1"/>
    </source>
</evidence>
<keyword evidence="14" id="KW-1185">Reference proteome</keyword>
<dbReference type="Proteomes" id="UP000663838">
    <property type="component" value="Unassembled WGS sequence"/>
</dbReference>
<keyword evidence="2" id="KW-0732">Signal</keyword>
<evidence type="ECO:0000313" key="13">
    <source>
        <dbReference type="Proteomes" id="UP000663848"/>
    </source>
</evidence>
<evidence type="ECO:0000313" key="7">
    <source>
        <dbReference type="EMBL" id="CAF3533550.1"/>
    </source>
</evidence>
<proteinExistence type="predicted"/>
<dbReference type="EMBL" id="CAJOBO010003239">
    <property type="protein sequence ID" value="CAF4485609.1"/>
    <property type="molecule type" value="Genomic_DNA"/>
</dbReference>
<dbReference type="EMBL" id="CAJNYT010001541">
    <property type="protein sequence ID" value="CAF3417939.1"/>
    <property type="molecule type" value="Genomic_DNA"/>
</dbReference>
<organism evidence="12 13">
    <name type="scientific">Rotaria socialis</name>
    <dbReference type="NCBI Taxonomy" id="392032"/>
    <lineage>
        <taxon>Eukaryota</taxon>
        <taxon>Metazoa</taxon>
        <taxon>Spiralia</taxon>
        <taxon>Gnathifera</taxon>
        <taxon>Rotifera</taxon>
        <taxon>Eurotatoria</taxon>
        <taxon>Bdelloidea</taxon>
        <taxon>Philodinida</taxon>
        <taxon>Philodinidae</taxon>
        <taxon>Rotaria</taxon>
    </lineage>
</organism>
<dbReference type="Proteomes" id="UP000663833">
    <property type="component" value="Unassembled WGS sequence"/>
</dbReference>
<reference evidence="12" key="1">
    <citation type="submission" date="2021-02" db="EMBL/GenBank/DDBJ databases">
        <authorList>
            <person name="Nowell W R."/>
        </authorList>
    </citation>
    <scope>NUCLEOTIDE SEQUENCE</scope>
</reference>
<dbReference type="Proteomes" id="UP000663825">
    <property type="component" value="Unassembled WGS sequence"/>
</dbReference>
<keyword evidence="1" id="KW-1133">Transmembrane helix</keyword>
<dbReference type="Proteomes" id="UP000663851">
    <property type="component" value="Unassembled WGS sequence"/>
</dbReference>
<evidence type="ECO:0000313" key="12">
    <source>
        <dbReference type="EMBL" id="CAF4781456.1"/>
    </source>
</evidence>
<evidence type="ECO:0000313" key="9">
    <source>
        <dbReference type="EMBL" id="CAF4485609.1"/>
    </source>
</evidence>
<name>A0A821N4R5_9BILA</name>